<comment type="caution">
    <text evidence="5">The sequence shown here is derived from an EMBL/GenBank/DDBJ whole genome shotgun (WGS) entry which is preliminary data.</text>
</comment>
<dbReference type="Proteomes" id="UP000254866">
    <property type="component" value="Unassembled WGS sequence"/>
</dbReference>
<sequence>MTLFSFLTLGYLTALTFLLRFAGFISSYLIPSKLPRYLHPGSWAIVTGSTSGLGLALATALCSRGFNVLLHGRDPEKLQRVFPDRECEILLLDAASCFSPESYESSQTKIHDAVTGKNVSLLINNVGIGHSIPLGNFRPLESHTPASINVLLNANITFMTHLTYLLLPTFSSATPSLILNIGSVAELAMPYLTVYSATKSYMSTFSKALDAEMRAEGKGVRVECMVLGDVDTPVHPMERSLSVLSAEEAAGWVLERAGGIGMWGGENIGAPYWFHGVLWWACRAQPWWALRAGITANLREKVRKDK</sequence>
<dbReference type="PRINTS" id="PR00081">
    <property type="entry name" value="GDHRDH"/>
</dbReference>
<comment type="similarity">
    <text evidence="1 3">Belongs to the short-chain dehydrogenases/reductases (SDR) family.</text>
</comment>
<evidence type="ECO:0000313" key="5">
    <source>
        <dbReference type="EMBL" id="RDL33259.1"/>
    </source>
</evidence>
<evidence type="ECO:0000256" key="4">
    <source>
        <dbReference type="SAM" id="Phobius"/>
    </source>
</evidence>
<proteinExistence type="inferred from homology"/>
<evidence type="ECO:0000313" key="6">
    <source>
        <dbReference type="Proteomes" id="UP000254866"/>
    </source>
</evidence>
<dbReference type="PANTHER" id="PTHR43899">
    <property type="entry name" value="RH59310P"/>
    <property type="match status" value="1"/>
</dbReference>
<accession>A0A370TF01</accession>
<dbReference type="InterPro" id="IPR002347">
    <property type="entry name" value="SDR_fam"/>
</dbReference>
<dbReference type="STRING" id="2656787.A0A370TF01"/>
<organism evidence="5 6">
    <name type="scientific">Venustampulla echinocandica</name>
    <dbReference type="NCBI Taxonomy" id="2656787"/>
    <lineage>
        <taxon>Eukaryota</taxon>
        <taxon>Fungi</taxon>
        <taxon>Dikarya</taxon>
        <taxon>Ascomycota</taxon>
        <taxon>Pezizomycotina</taxon>
        <taxon>Leotiomycetes</taxon>
        <taxon>Helotiales</taxon>
        <taxon>Pleuroascaceae</taxon>
        <taxon>Venustampulla</taxon>
    </lineage>
</organism>
<evidence type="ECO:0000256" key="3">
    <source>
        <dbReference type="RuleBase" id="RU000363"/>
    </source>
</evidence>
<evidence type="ECO:0000256" key="1">
    <source>
        <dbReference type="ARBA" id="ARBA00006484"/>
    </source>
</evidence>
<dbReference type="SUPFAM" id="SSF51735">
    <property type="entry name" value="NAD(P)-binding Rossmann-fold domains"/>
    <property type="match status" value="1"/>
</dbReference>
<dbReference type="Gene3D" id="3.40.50.720">
    <property type="entry name" value="NAD(P)-binding Rossmann-like Domain"/>
    <property type="match status" value="1"/>
</dbReference>
<reference evidence="5 6" key="1">
    <citation type="journal article" date="2018" name="IMA Fungus">
        <title>IMA Genome-F 9: Draft genome sequence of Annulohypoxylon stygium, Aspergillus mulundensis, Berkeleyomyces basicola (syn. Thielaviopsis basicola), Ceratocystis smalleyi, two Cercospora beticola strains, Coleophoma cylindrospora, Fusarium fracticaudum, Phialophora cf. hyalina, and Morchella septimelata.</title>
        <authorList>
            <person name="Wingfield B.D."/>
            <person name="Bills G.F."/>
            <person name="Dong Y."/>
            <person name="Huang W."/>
            <person name="Nel W.J."/>
            <person name="Swalarsk-Parry B.S."/>
            <person name="Vaghefi N."/>
            <person name="Wilken P.M."/>
            <person name="An Z."/>
            <person name="de Beer Z.W."/>
            <person name="De Vos L."/>
            <person name="Chen L."/>
            <person name="Duong T.A."/>
            <person name="Gao Y."/>
            <person name="Hammerbacher A."/>
            <person name="Kikkert J.R."/>
            <person name="Li Y."/>
            <person name="Li H."/>
            <person name="Li K."/>
            <person name="Li Q."/>
            <person name="Liu X."/>
            <person name="Ma X."/>
            <person name="Naidoo K."/>
            <person name="Pethybridge S.J."/>
            <person name="Sun J."/>
            <person name="Steenkamp E.T."/>
            <person name="van der Nest M.A."/>
            <person name="van Wyk S."/>
            <person name="Wingfield M.J."/>
            <person name="Xiong C."/>
            <person name="Yue Q."/>
            <person name="Zhang X."/>
        </authorList>
    </citation>
    <scope>NUCLEOTIDE SEQUENCE [LARGE SCALE GENOMIC DNA]</scope>
    <source>
        <strain evidence="5 6">BP 5553</strain>
    </source>
</reference>
<dbReference type="PANTHER" id="PTHR43899:SF13">
    <property type="entry name" value="RH59310P"/>
    <property type="match status" value="1"/>
</dbReference>
<evidence type="ECO:0000256" key="2">
    <source>
        <dbReference type="ARBA" id="ARBA00023002"/>
    </source>
</evidence>
<name>A0A370TF01_9HELO</name>
<dbReference type="InterPro" id="IPR051019">
    <property type="entry name" value="VLCFA-Steroid_DH"/>
</dbReference>
<protein>
    <recommendedName>
        <fullName evidence="7">NAD(P)-binding protein</fullName>
    </recommendedName>
</protein>
<dbReference type="OrthoDB" id="47007at2759"/>
<dbReference type="GeneID" id="43601547"/>
<keyword evidence="4" id="KW-0472">Membrane</keyword>
<feature type="transmembrane region" description="Helical" evidence="4">
    <location>
        <begin position="6"/>
        <end position="30"/>
    </location>
</feature>
<dbReference type="Pfam" id="PF00106">
    <property type="entry name" value="adh_short"/>
    <property type="match status" value="1"/>
</dbReference>
<evidence type="ECO:0008006" key="7">
    <source>
        <dbReference type="Google" id="ProtNLM"/>
    </source>
</evidence>
<keyword evidence="4" id="KW-0812">Transmembrane</keyword>
<keyword evidence="4" id="KW-1133">Transmembrane helix</keyword>
<dbReference type="AlphaFoldDB" id="A0A370TF01"/>
<dbReference type="EMBL" id="NPIC01000009">
    <property type="protein sequence ID" value="RDL33259.1"/>
    <property type="molecule type" value="Genomic_DNA"/>
</dbReference>
<keyword evidence="2" id="KW-0560">Oxidoreductase</keyword>
<dbReference type="PRINTS" id="PR00080">
    <property type="entry name" value="SDRFAMILY"/>
</dbReference>
<dbReference type="GO" id="GO:0016491">
    <property type="term" value="F:oxidoreductase activity"/>
    <property type="evidence" value="ECO:0007669"/>
    <property type="project" value="UniProtKB-KW"/>
</dbReference>
<dbReference type="RefSeq" id="XP_031866752.1">
    <property type="nucleotide sequence ID" value="XM_032017321.1"/>
</dbReference>
<gene>
    <name evidence="5" type="ORF">BP5553_08698</name>
</gene>
<keyword evidence="6" id="KW-1185">Reference proteome</keyword>
<dbReference type="InterPro" id="IPR036291">
    <property type="entry name" value="NAD(P)-bd_dom_sf"/>
</dbReference>